<dbReference type="OrthoDB" id="194386at2759"/>
<dbReference type="Gene3D" id="3.40.50.150">
    <property type="entry name" value="Vaccinia Virus protein VP39"/>
    <property type="match status" value="1"/>
</dbReference>
<accession>A0A9W9ANA3</accession>
<sequence>MNAIRWETFALLQDYASLAPTRFVSIPSNVSFAEINRCLLDLIVLNSHFEKYPPSKQYQRSFWKIIIGQLEDLLTRTSDEEEEIDPRILHFYLSILPSSGPFSGSSAASLRGQICERGLPLEEAPSKSFVTYFWEPSINQTQEERRQDMANLAHYQTSTLEESRTTIEGGTTGLRTWFASRMLARYLTQNSSVVEGQRVLELGSGIGFLGIIVASLQQLSSMDASSLWLTDVNEEVLAQCQRNLQLPCNISAFHKSVQFRVLDWAEALRTSIKPLEALLQDEINPDVILGADIIFDPSLVPPLVTVIAIALQLGFENNVQRSAIIASTVRNAETYQYFLDHARGNAKAEQLIFEAGRH</sequence>
<comment type="caution">
    <text evidence="1">The sequence shown here is derived from an EMBL/GenBank/DDBJ whole genome shotgun (WGS) entry which is preliminary data.</text>
</comment>
<dbReference type="GO" id="GO:0008757">
    <property type="term" value="F:S-adenosylmethionine-dependent methyltransferase activity"/>
    <property type="evidence" value="ECO:0007669"/>
    <property type="project" value="UniProtKB-ARBA"/>
</dbReference>
<organism evidence="1 2">
    <name type="scientific">Lentinula aciculospora</name>
    <dbReference type="NCBI Taxonomy" id="153920"/>
    <lineage>
        <taxon>Eukaryota</taxon>
        <taxon>Fungi</taxon>
        <taxon>Dikarya</taxon>
        <taxon>Basidiomycota</taxon>
        <taxon>Agaricomycotina</taxon>
        <taxon>Agaricomycetes</taxon>
        <taxon>Agaricomycetidae</taxon>
        <taxon>Agaricales</taxon>
        <taxon>Marasmiineae</taxon>
        <taxon>Omphalotaceae</taxon>
        <taxon>Lentinula</taxon>
    </lineage>
</organism>
<reference evidence="1" key="1">
    <citation type="submission" date="2022-08" db="EMBL/GenBank/DDBJ databases">
        <title>A Global Phylogenomic Analysis of the Shiitake Genus Lentinula.</title>
        <authorList>
            <consortium name="DOE Joint Genome Institute"/>
            <person name="Sierra-Patev S."/>
            <person name="Min B."/>
            <person name="Naranjo-Ortiz M."/>
            <person name="Looney B."/>
            <person name="Konkel Z."/>
            <person name="Slot J.C."/>
            <person name="Sakamoto Y."/>
            <person name="Steenwyk J.L."/>
            <person name="Rokas A."/>
            <person name="Carro J."/>
            <person name="Camarero S."/>
            <person name="Ferreira P."/>
            <person name="Molpeceres G."/>
            <person name="Ruiz-Duenas F.J."/>
            <person name="Serrano A."/>
            <person name="Henrissat B."/>
            <person name="Drula E."/>
            <person name="Hughes K.W."/>
            <person name="Mata J.L."/>
            <person name="Ishikawa N.K."/>
            <person name="Vargas-Isla R."/>
            <person name="Ushijima S."/>
            <person name="Smith C.A."/>
            <person name="Ahrendt S."/>
            <person name="Andreopoulos W."/>
            <person name="He G."/>
            <person name="Labutti K."/>
            <person name="Lipzen A."/>
            <person name="Ng V."/>
            <person name="Riley R."/>
            <person name="Sandor L."/>
            <person name="Barry K."/>
            <person name="Martinez A.T."/>
            <person name="Xiao Y."/>
            <person name="Gibbons J.G."/>
            <person name="Terashima K."/>
            <person name="Grigoriev I.V."/>
            <person name="Hibbett D.S."/>
        </authorList>
    </citation>
    <scope>NUCLEOTIDE SEQUENCE</scope>
    <source>
        <strain evidence="1">JLM2183</strain>
    </source>
</reference>
<keyword evidence="2" id="KW-1185">Reference proteome</keyword>
<dbReference type="AlphaFoldDB" id="A0A9W9ANA3"/>
<evidence type="ECO:0000313" key="1">
    <source>
        <dbReference type="EMBL" id="KAJ4485676.1"/>
    </source>
</evidence>
<dbReference type="InterPro" id="IPR029063">
    <property type="entry name" value="SAM-dependent_MTases_sf"/>
</dbReference>
<keyword evidence="1" id="KW-0489">Methyltransferase</keyword>
<dbReference type="PANTHER" id="PTHR14614:SF130">
    <property type="entry name" value="PROTEIN-LYSINE N-METHYLTRANSFERASE EEF2KMT"/>
    <property type="match status" value="1"/>
</dbReference>
<protein>
    <submittedName>
        <fullName evidence="1">Methyltransferase-domain-containing protein</fullName>
    </submittedName>
</protein>
<dbReference type="GO" id="GO:0005737">
    <property type="term" value="C:cytoplasm"/>
    <property type="evidence" value="ECO:0007669"/>
    <property type="project" value="TreeGrafter"/>
</dbReference>
<gene>
    <name evidence="1" type="ORF">J3R30DRAFT_3697042</name>
</gene>
<proteinExistence type="predicted"/>
<dbReference type="CDD" id="cd02440">
    <property type="entry name" value="AdoMet_MTases"/>
    <property type="match status" value="1"/>
</dbReference>
<dbReference type="Proteomes" id="UP001150266">
    <property type="component" value="Unassembled WGS sequence"/>
</dbReference>
<dbReference type="GO" id="GO:0032259">
    <property type="term" value="P:methylation"/>
    <property type="evidence" value="ECO:0007669"/>
    <property type="project" value="UniProtKB-KW"/>
</dbReference>
<dbReference type="InterPro" id="IPR019410">
    <property type="entry name" value="Methyltransf_16"/>
</dbReference>
<dbReference type="SUPFAM" id="SSF53335">
    <property type="entry name" value="S-adenosyl-L-methionine-dependent methyltransferases"/>
    <property type="match status" value="1"/>
</dbReference>
<name>A0A9W9ANA3_9AGAR</name>
<dbReference type="Pfam" id="PF10294">
    <property type="entry name" value="Methyltransf_16"/>
    <property type="match status" value="1"/>
</dbReference>
<keyword evidence="1" id="KW-0808">Transferase</keyword>
<dbReference type="PANTHER" id="PTHR14614">
    <property type="entry name" value="HEPATOCELLULAR CARCINOMA-ASSOCIATED ANTIGEN"/>
    <property type="match status" value="1"/>
</dbReference>
<evidence type="ECO:0000313" key="2">
    <source>
        <dbReference type="Proteomes" id="UP001150266"/>
    </source>
</evidence>
<dbReference type="EMBL" id="JAOTPV010000003">
    <property type="protein sequence ID" value="KAJ4485676.1"/>
    <property type="molecule type" value="Genomic_DNA"/>
</dbReference>